<keyword evidence="3" id="KW-1185">Reference proteome</keyword>
<protein>
    <submittedName>
        <fullName evidence="2">Uncharacterized protein</fullName>
    </submittedName>
</protein>
<dbReference type="RefSeq" id="YP_009603230.1">
    <property type="nucleotide sequence ID" value="NC_041949.1"/>
</dbReference>
<evidence type="ECO:0000256" key="1">
    <source>
        <dbReference type="SAM" id="MobiDB-lite"/>
    </source>
</evidence>
<accession>A0A0U4IJM3</accession>
<proteinExistence type="predicted"/>
<dbReference type="GeneID" id="40079093"/>
<evidence type="ECO:0000313" key="2">
    <source>
        <dbReference type="EMBL" id="ALY08399.1"/>
    </source>
</evidence>
<reference evidence="2 3" key="1">
    <citation type="submission" date="2015-11" db="EMBL/GenBank/DDBJ databases">
        <authorList>
            <person name="Bagnasco F.G."/>
            <person name="Brynell Z.S."/>
            <person name="Burke S.O."/>
            <person name="Chimalakonda N.S."/>
            <person name="Connor J.A."/>
            <person name="Curtis K.N."/>
            <person name="Deaton B.M."/>
            <person name="Fahnestock A.K."/>
            <person name="Fratus C.R."/>
            <person name="Karstens A.W."/>
            <person name="Konde S.A."/>
            <person name="Lantz C.N."/>
            <person name="Lee S.M."/>
            <person name="Miller S.N."/>
            <person name="Minick J.E."/>
            <person name="Pruett K.M."/>
            <person name="Rose V.A."/>
            <person name="Schick A.M."/>
            <person name="Sells C.A."/>
            <person name="Sieker J.W."/>
            <person name="Thomas D.S."/>
            <person name="Warrad Y.M."/>
            <person name="Wyper J.F."/>
            <person name="Adair T.L."/>
            <person name="Gibbon B.C."/>
            <person name="Wu H."/>
            <person name="Jones W.S."/>
            <person name="Serrano M.G."/>
            <person name="Buck G."/>
            <person name="Lee V."/>
            <person name="Wang Y."/>
            <person name="Carvalho R."/>
            <person name="Voegtly L."/>
            <person name="Shi R."/>
            <person name="Duckworth R."/>
            <person name="Johnson A."/>
            <person name="Loviza R."/>
            <person name="Walstead R."/>
            <person name="Shah Z."/>
            <person name="Kiflezghi M."/>
            <person name="Wade K."/>
            <person name="Bradley K.W."/>
            <person name="Asai D.J."/>
            <person name="Bowman C.A."/>
            <person name="Russell D.A."/>
            <person name="Pope W.H."/>
            <person name="Jacobs-Sera D."/>
            <person name="Hendrix R.W."/>
            <person name="Hatfull G.F."/>
        </authorList>
    </citation>
    <scope>NUCLEOTIDE SEQUENCE [LARGE SCALE GENOMIC DNA]</scope>
</reference>
<gene>
    <name evidence="2" type="primary">47</name>
    <name evidence="2" type="ORF">AMIGO_47</name>
</gene>
<name>A0A0U4IJM3_9CAUD</name>
<evidence type="ECO:0000313" key="3">
    <source>
        <dbReference type="Proteomes" id="UP000225890"/>
    </source>
</evidence>
<sequence length="116" mass="13260">MELLIGLLIGITWGAGFSSFVHWAHEREKVERAEKLDRIAKGQDKPEPWPLVPSHEESEWRPYNGGTPGSGLKQDEIPPSCTCDWVSERALYKRPEDERFALGMRDPHCPYHSNGF</sequence>
<feature type="compositionally biased region" description="Basic and acidic residues" evidence="1">
    <location>
        <begin position="37"/>
        <end position="47"/>
    </location>
</feature>
<dbReference type="KEGG" id="vg:40079093"/>
<organism evidence="2 3">
    <name type="scientific">Arthrobacter phage Amigo</name>
    <dbReference type="NCBI Taxonomy" id="1772291"/>
    <lineage>
        <taxon>Viruses</taxon>
        <taxon>Duplodnaviria</taxon>
        <taxon>Heunggongvirae</taxon>
        <taxon>Uroviricota</taxon>
        <taxon>Caudoviricetes</taxon>
        <taxon>Amigovirus</taxon>
        <taxon>Amigovirus amigo</taxon>
    </lineage>
</organism>
<feature type="region of interest" description="Disordered" evidence="1">
    <location>
        <begin position="37"/>
        <end position="76"/>
    </location>
</feature>
<dbReference type="Proteomes" id="UP000225890">
    <property type="component" value="Segment"/>
</dbReference>
<dbReference type="EMBL" id="KU160638">
    <property type="protein sequence ID" value="ALY08399.1"/>
    <property type="molecule type" value="Genomic_DNA"/>
</dbReference>